<dbReference type="AlphaFoldDB" id="A0A814IX86"/>
<evidence type="ECO:0000313" key="3">
    <source>
        <dbReference type="Proteomes" id="UP000663864"/>
    </source>
</evidence>
<feature type="coiled-coil region" evidence="1">
    <location>
        <begin position="152"/>
        <end position="194"/>
    </location>
</feature>
<reference evidence="2" key="1">
    <citation type="submission" date="2021-02" db="EMBL/GenBank/DDBJ databases">
        <authorList>
            <person name="Nowell W R."/>
        </authorList>
    </citation>
    <scope>NUCLEOTIDE SEQUENCE</scope>
</reference>
<gene>
    <name evidence="2" type="ORF">ZHD862_LOCUS14078</name>
</gene>
<protein>
    <submittedName>
        <fullName evidence="2">Uncharacterized protein</fullName>
    </submittedName>
</protein>
<evidence type="ECO:0000313" key="2">
    <source>
        <dbReference type="EMBL" id="CAF1031711.1"/>
    </source>
</evidence>
<dbReference type="PANTHER" id="PTHR21707:SF42">
    <property type="entry name" value="FLAGELLUM-ASSOCIATED COILED-COIL DOMAIN-CONTAINING PROTEIN 1"/>
    <property type="match status" value="1"/>
</dbReference>
<keyword evidence="1" id="KW-0175">Coiled coil</keyword>
<dbReference type="EMBL" id="CAJNOT010000599">
    <property type="protein sequence ID" value="CAF1031711.1"/>
    <property type="molecule type" value="Genomic_DNA"/>
</dbReference>
<organism evidence="2 3">
    <name type="scientific">Rotaria sordida</name>
    <dbReference type="NCBI Taxonomy" id="392033"/>
    <lineage>
        <taxon>Eukaryota</taxon>
        <taxon>Metazoa</taxon>
        <taxon>Spiralia</taxon>
        <taxon>Gnathifera</taxon>
        <taxon>Rotifera</taxon>
        <taxon>Eurotatoria</taxon>
        <taxon>Bdelloidea</taxon>
        <taxon>Philodinida</taxon>
        <taxon>Philodinidae</taxon>
        <taxon>Rotaria</taxon>
    </lineage>
</organism>
<dbReference type="PANTHER" id="PTHR21707">
    <property type="entry name" value="FLAGELLUM-ASSOCIATED COILED-COIL DOMAIN-CONTAINING PROTEIN 1"/>
    <property type="match status" value="1"/>
</dbReference>
<comment type="caution">
    <text evidence="2">The sequence shown here is derived from an EMBL/GenBank/DDBJ whole genome shotgun (WGS) entry which is preliminary data.</text>
</comment>
<sequence>MLKLVIEVEVLTILFSNGRTHLNTSFGQSTSNVSSTSSFPQTLLSSSYLSHPLPYRLPVKKLKPEPWHRLFHAKKRQELIIKQNKSNVDSIINKDLINSFDERSNFDENSQCSSIPGSIQIHFNHIYEQMNEITLQLAEERFKHKQTQIKTEEILANQLQDQEKRFNELQQQQLLDHQKQLKEQEKKFLDLLNEEQIENLKREGELRTELEFVKQSFHAYKVTLEKENDEKLQIRLSEVLRTMKKEVPKKEEEINRRIHEAIMNERKNIILRQQKETEKIRKQHQKEVTTLQKTIADTNVDHEHLESLRKDLTSTKLELIETKEHAINLATQLNDLKIQHNETIREFNEYCFHSNEKIKQT</sequence>
<name>A0A814IX86_9BILA</name>
<accession>A0A814IX86</accession>
<dbReference type="InterPro" id="IPR026674">
    <property type="entry name" value="FLACC1"/>
</dbReference>
<evidence type="ECO:0000256" key="1">
    <source>
        <dbReference type="SAM" id="Coils"/>
    </source>
</evidence>
<proteinExistence type="predicted"/>
<dbReference type="Proteomes" id="UP000663864">
    <property type="component" value="Unassembled WGS sequence"/>
</dbReference>
<dbReference type="GO" id="GO:0005737">
    <property type="term" value="C:cytoplasm"/>
    <property type="evidence" value="ECO:0007669"/>
    <property type="project" value="TreeGrafter"/>
</dbReference>